<organism evidence="1 2">
    <name type="scientific">Tardiphaga robiniae</name>
    <dbReference type="NCBI Taxonomy" id="943830"/>
    <lineage>
        <taxon>Bacteria</taxon>
        <taxon>Pseudomonadati</taxon>
        <taxon>Pseudomonadota</taxon>
        <taxon>Alphaproteobacteria</taxon>
        <taxon>Hyphomicrobiales</taxon>
        <taxon>Nitrobacteraceae</taxon>
        <taxon>Tardiphaga</taxon>
    </lineage>
</organism>
<sequence>MSDRRLFIGAGISDLFLERDGVISDCGQFRYLLRRTWEANKPRALFVMLNPSTASVAIER</sequence>
<dbReference type="OrthoDB" id="9807577at2"/>
<dbReference type="RefSeq" id="WP_068736167.1">
    <property type="nucleotide sequence ID" value="NZ_LVYV01000034.1"/>
</dbReference>
<evidence type="ECO:0000313" key="2">
    <source>
        <dbReference type="Proteomes" id="UP000076574"/>
    </source>
</evidence>
<dbReference type="InterPro" id="IPR012441">
    <property type="entry name" value="DUF1643"/>
</dbReference>
<name>A0A161R084_9BRAD</name>
<gene>
    <name evidence="1" type="ORF">A4A58_12885</name>
</gene>
<dbReference type="STRING" id="943830.A4A58_12885"/>
<comment type="caution">
    <text evidence="1">The sequence shown here is derived from an EMBL/GenBank/DDBJ whole genome shotgun (WGS) entry which is preliminary data.</text>
</comment>
<keyword evidence="2" id="KW-1185">Reference proteome</keyword>
<accession>A0A161R084</accession>
<dbReference type="Pfam" id="PF07799">
    <property type="entry name" value="DUF1643"/>
    <property type="match status" value="1"/>
</dbReference>
<evidence type="ECO:0008006" key="3">
    <source>
        <dbReference type="Google" id="ProtNLM"/>
    </source>
</evidence>
<proteinExistence type="predicted"/>
<dbReference type="AlphaFoldDB" id="A0A161R084"/>
<dbReference type="Proteomes" id="UP000076574">
    <property type="component" value="Unassembled WGS sequence"/>
</dbReference>
<evidence type="ECO:0000313" key="1">
    <source>
        <dbReference type="EMBL" id="KZD21991.1"/>
    </source>
</evidence>
<dbReference type="EMBL" id="LVYV01000034">
    <property type="protein sequence ID" value="KZD21991.1"/>
    <property type="molecule type" value="Genomic_DNA"/>
</dbReference>
<reference evidence="1 2" key="1">
    <citation type="submission" date="2016-03" db="EMBL/GenBank/DDBJ databases">
        <title>Microsymbionts genomes from the relict species Vavilovia formosa (Stev.) Fed.</title>
        <authorList>
            <person name="Kopat V."/>
            <person name="Chirak E."/>
            <person name="Kimeklis A."/>
            <person name="Andronov E."/>
        </authorList>
    </citation>
    <scope>NUCLEOTIDE SEQUENCE [LARGE SCALE GENOMIC DNA]</scope>
    <source>
        <strain evidence="1 2">Vaf07</strain>
    </source>
</reference>
<protein>
    <recommendedName>
        <fullName evidence="3">DUF1643 domain-containing protein</fullName>
    </recommendedName>
</protein>